<sequence length="163" mass="19337">MMPDQSNENLNKYYTTIFSPLTEKDKLVIEKTIRNHYQINVLLLPLLVLIFFWGLVYFYIFLILVLSYNLSAFYSIRKIRRSLHHQKMVLRGRITQKEPPAEEMILFFGPERFDLTYANITYPLEVGDTISIHYSQFNTKQRGVLLSVEKDNYPISYTMNVKP</sequence>
<evidence type="ECO:0000313" key="2">
    <source>
        <dbReference type="EMBL" id="PYF72992.1"/>
    </source>
</evidence>
<keyword evidence="3" id="KW-1185">Reference proteome</keyword>
<keyword evidence="1" id="KW-1133">Transmembrane helix</keyword>
<dbReference type="EMBL" id="QKLU01000005">
    <property type="protein sequence ID" value="PYF72992.1"/>
    <property type="molecule type" value="Genomic_DNA"/>
</dbReference>
<evidence type="ECO:0000256" key="1">
    <source>
        <dbReference type="SAM" id="Phobius"/>
    </source>
</evidence>
<dbReference type="AlphaFoldDB" id="A0A318UCL7"/>
<comment type="caution">
    <text evidence="2">The sequence shown here is derived from an EMBL/GenBank/DDBJ whole genome shotgun (WGS) entry which is preliminary data.</text>
</comment>
<keyword evidence="1" id="KW-0472">Membrane</keyword>
<dbReference type="OrthoDB" id="765394at2"/>
<organism evidence="2 3">
    <name type="scientific">Pedobacter nutrimenti</name>
    <dbReference type="NCBI Taxonomy" id="1241337"/>
    <lineage>
        <taxon>Bacteria</taxon>
        <taxon>Pseudomonadati</taxon>
        <taxon>Bacteroidota</taxon>
        <taxon>Sphingobacteriia</taxon>
        <taxon>Sphingobacteriales</taxon>
        <taxon>Sphingobacteriaceae</taxon>
        <taxon>Pedobacter</taxon>
    </lineage>
</organism>
<evidence type="ECO:0000313" key="3">
    <source>
        <dbReference type="Proteomes" id="UP000248198"/>
    </source>
</evidence>
<protein>
    <submittedName>
        <fullName evidence="2">Uncharacterized protein</fullName>
    </submittedName>
</protein>
<keyword evidence="1" id="KW-0812">Transmembrane</keyword>
<feature type="transmembrane region" description="Helical" evidence="1">
    <location>
        <begin position="42"/>
        <end position="70"/>
    </location>
</feature>
<gene>
    <name evidence="2" type="ORF">B0O44_105367</name>
</gene>
<reference evidence="2 3" key="1">
    <citation type="submission" date="2018-06" db="EMBL/GenBank/DDBJ databases">
        <title>Genomic Encyclopedia of Archaeal and Bacterial Type Strains, Phase II (KMG-II): from individual species to whole genera.</title>
        <authorList>
            <person name="Goeker M."/>
        </authorList>
    </citation>
    <scope>NUCLEOTIDE SEQUENCE [LARGE SCALE GENOMIC DNA]</scope>
    <source>
        <strain evidence="2 3">DSM 27372</strain>
    </source>
</reference>
<dbReference type="RefSeq" id="WP_110832948.1">
    <property type="nucleotide sequence ID" value="NZ_QKLU01000005.1"/>
</dbReference>
<name>A0A318UCL7_9SPHI</name>
<dbReference type="Proteomes" id="UP000248198">
    <property type="component" value="Unassembled WGS sequence"/>
</dbReference>
<proteinExistence type="predicted"/>
<accession>A0A318UCL7</accession>